<evidence type="ECO:0008006" key="3">
    <source>
        <dbReference type="Google" id="ProtNLM"/>
    </source>
</evidence>
<dbReference type="PATRIC" id="fig|1235802.3.peg.5360"/>
<dbReference type="HOGENOM" id="CLU_096346_0_0_9"/>
<dbReference type="Proteomes" id="UP000012589">
    <property type="component" value="Unassembled WGS sequence"/>
</dbReference>
<dbReference type="AlphaFoldDB" id="N1ZWH9"/>
<accession>N1ZWH9</accession>
<organism evidence="1 2">
    <name type="scientific">Eubacterium plexicaudatum ASF492</name>
    <dbReference type="NCBI Taxonomy" id="1235802"/>
    <lineage>
        <taxon>Bacteria</taxon>
        <taxon>Bacillati</taxon>
        <taxon>Bacillota</taxon>
        <taxon>Clostridia</taxon>
        <taxon>Eubacteriales</taxon>
        <taxon>Eubacteriaceae</taxon>
        <taxon>Eubacterium</taxon>
    </lineage>
</organism>
<protein>
    <recommendedName>
        <fullName evidence="3">Tetratricopeptide repeat protein</fullName>
    </recommendedName>
</protein>
<name>N1ZWH9_9FIRM</name>
<gene>
    <name evidence="1" type="ORF">C823_05079</name>
</gene>
<reference evidence="1 2" key="1">
    <citation type="journal article" date="2014" name="Genome Announc.">
        <title>Draft genome sequences of the altered schaedler flora, a defined bacterial community from gnotobiotic mice.</title>
        <authorList>
            <person name="Wannemuehler M.J."/>
            <person name="Overstreet A.M."/>
            <person name="Ward D.V."/>
            <person name="Phillips G.J."/>
        </authorList>
    </citation>
    <scope>NUCLEOTIDE SEQUENCE [LARGE SCALE GENOMIC DNA]</scope>
    <source>
        <strain evidence="1 2">ASF492</strain>
    </source>
</reference>
<evidence type="ECO:0000313" key="2">
    <source>
        <dbReference type="Proteomes" id="UP000012589"/>
    </source>
</evidence>
<dbReference type="eggNOG" id="ENOG5032S3D">
    <property type="taxonomic scope" value="Bacteria"/>
</dbReference>
<evidence type="ECO:0000313" key="1">
    <source>
        <dbReference type="EMBL" id="EMZ20266.1"/>
    </source>
</evidence>
<sequence>MPLMILPFIIILLSLFNLFRNRSTRSMKDSQDSFWEKEQRANRTRKQDISNLDYIQLPLHTFPIGTYADDRLAELEQTLQTLSSRKILNLSGISNTDLKLQYGAANLNILSDCDANFTTLARTLSAYGEQLAALGHWQEAVTVLEFGIACKTDIRKNYTLLGSLYRDHGESGKLQELIETVRSSDMLLKDSVLKQLA</sequence>
<dbReference type="STRING" id="1235802.C823_05079"/>
<comment type="caution">
    <text evidence="1">The sequence shown here is derived from an EMBL/GenBank/DDBJ whole genome shotgun (WGS) entry which is preliminary data.</text>
</comment>
<keyword evidence="2" id="KW-1185">Reference proteome</keyword>
<dbReference type="EMBL" id="AQFT01000148">
    <property type="protein sequence ID" value="EMZ20266.1"/>
    <property type="molecule type" value="Genomic_DNA"/>
</dbReference>
<proteinExistence type="predicted"/>